<gene>
    <name evidence="2" type="ORF">A6770_03635</name>
</gene>
<evidence type="ECO:0000313" key="3">
    <source>
        <dbReference type="Proteomes" id="UP000252107"/>
    </source>
</evidence>
<comment type="caution">
    <text evidence="2">The sequence shown here is derived from an EMBL/GenBank/DDBJ whole genome shotgun (WGS) entry which is preliminary data.</text>
</comment>
<dbReference type="Proteomes" id="UP000252107">
    <property type="component" value="Unassembled WGS sequence"/>
</dbReference>
<sequence>MKTLAKWTIEDYHRMIEAGILCDRQVELLNGEIVELTPEGPSHTFYGEELADYLRSCLTGQALIREARPITLADSEPEPDIAIVKPPRENYRDRHPDPEDIFWVIEVSESSLKKDLELKKQIYATANIQEYWLINLKSKQLIVFRSPTGTDYLSRQDISQGYIAPLTFPTVQVLVERLLA</sequence>
<dbReference type="InterPro" id="IPR011335">
    <property type="entry name" value="Restrct_endonuc-II-like"/>
</dbReference>
<dbReference type="AlphaFoldDB" id="A0A367QLY5"/>
<dbReference type="Pfam" id="PF05685">
    <property type="entry name" value="Uma2"/>
    <property type="match status" value="1"/>
</dbReference>
<accession>A0A367QLY5</accession>
<dbReference type="EMBL" id="LXQD01000317">
    <property type="protein sequence ID" value="RCJ24761.1"/>
    <property type="molecule type" value="Genomic_DNA"/>
</dbReference>
<protein>
    <recommendedName>
        <fullName evidence="1">Putative restriction endonuclease domain-containing protein</fullName>
    </recommendedName>
</protein>
<dbReference type="SUPFAM" id="SSF52980">
    <property type="entry name" value="Restriction endonuclease-like"/>
    <property type="match status" value="1"/>
</dbReference>
<name>A0A367QLY5_9NOSO</name>
<dbReference type="PANTHER" id="PTHR35400:SF1">
    <property type="entry name" value="SLR1083 PROTEIN"/>
    <property type="match status" value="1"/>
</dbReference>
<feature type="domain" description="Putative restriction endonuclease" evidence="1">
    <location>
        <begin position="10"/>
        <end position="157"/>
    </location>
</feature>
<dbReference type="InterPro" id="IPR012296">
    <property type="entry name" value="Nuclease_put_TT1808"/>
</dbReference>
<evidence type="ECO:0000259" key="1">
    <source>
        <dbReference type="Pfam" id="PF05685"/>
    </source>
</evidence>
<keyword evidence="3" id="KW-1185">Reference proteome</keyword>
<organism evidence="2 3">
    <name type="scientific">Nostoc minutum NIES-26</name>
    <dbReference type="NCBI Taxonomy" id="1844469"/>
    <lineage>
        <taxon>Bacteria</taxon>
        <taxon>Bacillati</taxon>
        <taxon>Cyanobacteriota</taxon>
        <taxon>Cyanophyceae</taxon>
        <taxon>Nostocales</taxon>
        <taxon>Nostocaceae</taxon>
        <taxon>Nostoc</taxon>
    </lineage>
</organism>
<dbReference type="InterPro" id="IPR008538">
    <property type="entry name" value="Uma2"/>
</dbReference>
<evidence type="ECO:0000313" key="2">
    <source>
        <dbReference type="EMBL" id="RCJ24761.1"/>
    </source>
</evidence>
<proteinExistence type="predicted"/>
<dbReference type="Gene3D" id="3.90.1570.10">
    <property type="entry name" value="tt1808, chain A"/>
    <property type="match status" value="1"/>
</dbReference>
<reference evidence="2" key="1">
    <citation type="submission" date="2016-04" db="EMBL/GenBank/DDBJ databases">
        <authorList>
            <person name="Tabuchi Yagui T.R."/>
        </authorList>
    </citation>
    <scope>NUCLEOTIDE SEQUENCE [LARGE SCALE GENOMIC DNA]</scope>
    <source>
        <strain evidence="2">NIES-26</strain>
    </source>
</reference>
<dbReference type="PANTHER" id="PTHR35400">
    <property type="entry name" value="SLR1083 PROTEIN"/>
    <property type="match status" value="1"/>
</dbReference>
<dbReference type="CDD" id="cd06260">
    <property type="entry name" value="DUF820-like"/>
    <property type="match status" value="1"/>
</dbReference>